<protein>
    <recommendedName>
        <fullName evidence="4">YokE-like PH domain-containing protein</fullName>
    </recommendedName>
</protein>
<dbReference type="EMBL" id="CP065856">
    <property type="protein sequence ID" value="QPV64992.1"/>
    <property type="molecule type" value="Genomic_DNA"/>
</dbReference>
<evidence type="ECO:0000313" key="2">
    <source>
        <dbReference type="EMBL" id="QPV64992.1"/>
    </source>
</evidence>
<dbReference type="OrthoDB" id="239829at2157"/>
<organism evidence="2 3">
    <name type="scientific">Halosimplex litoreum</name>
    <dbReference type="NCBI Taxonomy" id="1198301"/>
    <lineage>
        <taxon>Archaea</taxon>
        <taxon>Methanobacteriati</taxon>
        <taxon>Methanobacteriota</taxon>
        <taxon>Stenosarchaea group</taxon>
        <taxon>Halobacteria</taxon>
        <taxon>Halobacteriales</taxon>
        <taxon>Haloarculaceae</taxon>
        <taxon>Halosimplex</taxon>
    </lineage>
</organism>
<sequence length="225" mass="23987">MTLAEMAPHPSVTVGVLAGREEAFPEGRLHRPPVTRLDGTEAPAYVLTNAKRGIGLGTKRNTTKPAGDRGTAVVVTDRRTLCLVGGDEEDSVVEVPHDSVVAASYHTGLLANRFVLRTPRKQYHCWAKRSTSESLLAAAAEYVEERTSESPEEIEIDDGANQLTYRGQPISREAHPGVPDEPPSDSGSAGGDGPDEAGVESDTARGADGSDSEIQYRGKPVDRSE</sequence>
<feature type="region of interest" description="Disordered" evidence="1">
    <location>
        <begin position="144"/>
        <end position="225"/>
    </location>
</feature>
<reference evidence="2 3" key="1">
    <citation type="submission" date="2020-12" db="EMBL/GenBank/DDBJ databases">
        <title>Halosimplex halophilum sp. nov. and Halosimplex salinum sp. nov., two new members of the genus Halosimplex.</title>
        <authorList>
            <person name="Cui H.L."/>
        </authorList>
    </citation>
    <scope>NUCLEOTIDE SEQUENCE [LARGE SCALE GENOMIC DNA]</scope>
    <source>
        <strain evidence="2 3">YGH94</strain>
    </source>
</reference>
<keyword evidence="3" id="KW-1185">Reference proteome</keyword>
<proteinExistence type="predicted"/>
<feature type="compositionally biased region" description="Basic and acidic residues" evidence="1">
    <location>
        <begin position="214"/>
        <end position="225"/>
    </location>
</feature>
<accession>A0A7U3WBJ7</accession>
<dbReference type="Proteomes" id="UP000595001">
    <property type="component" value="Chromosome"/>
</dbReference>
<evidence type="ECO:0000256" key="1">
    <source>
        <dbReference type="SAM" id="MobiDB-lite"/>
    </source>
</evidence>
<name>A0A7U3WBJ7_9EURY</name>
<evidence type="ECO:0000313" key="3">
    <source>
        <dbReference type="Proteomes" id="UP000595001"/>
    </source>
</evidence>
<dbReference type="KEGG" id="hlt:I7X12_00445"/>
<evidence type="ECO:0008006" key="4">
    <source>
        <dbReference type="Google" id="ProtNLM"/>
    </source>
</evidence>
<gene>
    <name evidence="2" type="ORF">I7X12_00445</name>
</gene>
<dbReference type="AlphaFoldDB" id="A0A7U3WBJ7"/>